<evidence type="ECO:0000259" key="4">
    <source>
        <dbReference type="PROSITE" id="PS50949"/>
    </source>
</evidence>
<protein>
    <submittedName>
        <fullName evidence="5">GntR family transcriptional regulator</fullName>
    </submittedName>
</protein>
<dbReference type="PRINTS" id="PR00035">
    <property type="entry name" value="HTHGNTR"/>
</dbReference>
<dbReference type="Gene3D" id="3.40.1410.10">
    <property type="entry name" value="Chorismate lyase-like"/>
    <property type="match status" value="1"/>
</dbReference>
<keyword evidence="3" id="KW-0804">Transcription</keyword>
<accession>A0A7Y6RR10</accession>
<keyword evidence="2" id="KW-0238">DNA-binding</keyword>
<proteinExistence type="predicted"/>
<dbReference type="SMART" id="SM00345">
    <property type="entry name" value="HTH_GNTR"/>
    <property type="match status" value="1"/>
</dbReference>
<dbReference type="Gene3D" id="1.10.10.10">
    <property type="entry name" value="Winged helix-like DNA-binding domain superfamily/Winged helix DNA-binding domain"/>
    <property type="match status" value="1"/>
</dbReference>
<dbReference type="PANTHER" id="PTHR44846">
    <property type="entry name" value="MANNOSYL-D-GLYCERATE TRANSPORT/METABOLISM SYSTEM REPRESSOR MNGR-RELATED"/>
    <property type="match status" value="1"/>
</dbReference>
<keyword evidence="1" id="KW-0805">Transcription regulation</keyword>
<dbReference type="PANTHER" id="PTHR44846:SF1">
    <property type="entry name" value="MANNOSYL-D-GLYCERATE TRANSPORT_METABOLISM SYSTEM REPRESSOR MNGR-RELATED"/>
    <property type="match status" value="1"/>
</dbReference>
<organism evidence="5 6">
    <name type="scientific">Streptococcus suis</name>
    <dbReference type="NCBI Taxonomy" id="1307"/>
    <lineage>
        <taxon>Bacteria</taxon>
        <taxon>Bacillati</taxon>
        <taxon>Bacillota</taxon>
        <taxon>Bacilli</taxon>
        <taxon>Lactobacillales</taxon>
        <taxon>Streptococcaceae</taxon>
        <taxon>Streptococcus</taxon>
    </lineage>
</organism>
<evidence type="ECO:0000256" key="3">
    <source>
        <dbReference type="ARBA" id="ARBA00023163"/>
    </source>
</evidence>
<dbReference type="GO" id="GO:0003677">
    <property type="term" value="F:DNA binding"/>
    <property type="evidence" value="ECO:0007669"/>
    <property type="project" value="UniProtKB-KW"/>
</dbReference>
<evidence type="ECO:0000256" key="2">
    <source>
        <dbReference type="ARBA" id="ARBA00023125"/>
    </source>
</evidence>
<feature type="domain" description="HTH gntR-type" evidence="4">
    <location>
        <begin position="8"/>
        <end position="75"/>
    </location>
</feature>
<dbReference type="InterPro" id="IPR036388">
    <property type="entry name" value="WH-like_DNA-bd_sf"/>
</dbReference>
<dbReference type="PROSITE" id="PS50949">
    <property type="entry name" value="HTH_GNTR"/>
    <property type="match status" value="1"/>
</dbReference>
<evidence type="ECO:0000313" key="6">
    <source>
        <dbReference type="Proteomes" id="UP000548355"/>
    </source>
</evidence>
<comment type="caution">
    <text evidence="5">The sequence shown here is derived from an EMBL/GenBank/DDBJ whole genome shotgun (WGS) entry which is preliminary data.</text>
</comment>
<dbReference type="InterPro" id="IPR050679">
    <property type="entry name" value="Bact_HTH_transcr_reg"/>
</dbReference>
<dbReference type="Proteomes" id="UP000548355">
    <property type="component" value="Unassembled WGS sequence"/>
</dbReference>
<gene>
    <name evidence="5" type="ORF">HU146_08295</name>
</gene>
<dbReference type="RefSeq" id="WP_024409187.1">
    <property type="nucleotide sequence ID" value="NZ_BCCO01000013.1"/>
</dbReference>
<dbReference type="GO" id="GO:0003700">
    <property type="term" value="F:DNA-binding transcription factor activity"/>
    <property type="evidence" value="ECO:0007669"/>
    <property type="project" value="InterPro"/>
</dbReference>
<dbReference type="InterPro" id="IPR028978">
    <property type="entry name" value="Chorismate_lyase_/UTRA_dom_sf"/>
</dbReference>
<reference evidence="5 6" key="1">
    <citation type="submission" date="2020-06" db="EMBL/GenBank/DDBJ databases">
        <title>Pan-genome analysis of Streptococcus suis serotype 2 revealed genomic diversity among strains of different virulence.</title>
        <authorList>
            <person name="Guo G."/>
            <person name="Zhang W."/>
        </authorList>
    </citation>
    <scope>NUCLEOTIDE SEQUENCE [LARGE SCALE GENOMIC DNA]</scope>
    <source>
        <strain evidence="5 6">ZJ92091101</strain>
    </source>
</reference>
<dbReference type="Pfam" id="PF00392">
    <property type="entry name" value="GntR"/>
    <property type="match status" value="1"/>
</dbReference>
<dbReference type="AlphaFoldDB" id="A0A7Y6RR10"/>
<name>A0A7Y6RR10_STRSU</name>
<evidence type="ECO:0000256" key="1">
    <source>
        <dbReference type="ARBA" id="ARBA00023015"/>
    </source>
</evidence>
<dbReference type="SUPFAM" id="SSF64288">
    <property type="entry name" value="Chorismate lyase-like"/>
    <property type="match status" value="1"/>
</dbReference>
<dbReference type="SUPFAM" id="SSF46785">
    <property type="entry name" value="Winged helix' DNA-binding domain"/>
    <property type="match status" value="1"/>
</dbReference>
<dbReference type="EMBL" id="JABXEU010000023">
    <property type="protein sequence ID" value="NVH37245.1"/>
    <property type="molecule type" value="Genomic_DNA"/>
</dbReference>
<dbReference type="InterPro" id="IPR000524">
    <property type="entry name" value="Tscrpt_reg_HTH_GntR"/>
</dbReference>
<evidence type="ECO:0000313" key="5">
    <source>
        <dbReference type="EMBL" id="NVH37245.1"/>
    </source>
</evidence>
<sequence length="235" mass="27039">MRDNSTKSPLYYQLFDSLVEYIQKDLQPHDQLPTEKEIGTDYSVSRTTVRLAMQELEKHGYIYRIQGKGSFVSSLKQENINSFFSLELKNHYDGLETADFESHLVSFTKENGSLALKHLFGLSKQTNLVRIQLEHLLHSELVATETIVAKASYMPELTQESLEFEGLDSLFQKTGAITKAVDEHYSLARFMPTSSEIDALKITKSIFNQDNELMLTSTRIINIQKLPYRNFIWTN</sequence>
<dbReference type="CDD" id="cd07377">
    <property type="entry name" value="WHTH_GntR"/>
    <property type="match status" value="1"/>
</dbReference>
<dbReference type="GO" id="GO:0045892">
    <property type="term" value="P:negative regulation of DNA-templated transcription"/>
    <property type="evidence" value="ECO:0007669"/>
    <property type="project" value="TreeGrafter"/>
</dbReference>
<dbReference type="InterPro" id="IPR036390">
    <property type="entry name" value="WH_DNA-bd_sf"/>
</dbReference>